<evidence type="ECO:0000313" key="1">
    <source>
        <dbReference type="EMBL" id="MBB6216585.1"/>
    </source>
</evidence>
<dbReference type="RefSeq" id="WP_184311115.1">
    <property type="nucleotide sequence ID" value="NZ_JACHEN010000016.1"/>
</dbReference>
<protein>
    <submittedName>
        <fullName evidence="1">Uncharacterized protein</fullName>
    </submittedName>
</protein>
<dbReference type="Proteomes" id="UP000579281">
    <property type="component" value="Unassembled WGS sequence"/>
</dbReference>
<accession>A0A841L2K6</accession>
<name>A0A841L2K6_9FIRM</name>
<sequence>MKEIKVVISVGDVNFYDLPIAQQEEHIKRVSDQIAKVISNRVNDMIAKGKSQDEILSYVAGVKKFLDLN</sequence>
<organism evidence="1 2">
    <name type="scientific">Anaerosolibacter carboniphilus</name>
    <dbReference type="NCBI Taxonomy" id="1417629"/>
    <lineage>
        <taxon>Bacteria</taxon>
        <taxon>Bacillati</taxon>
        <taxon>Bacillota</taxon>
        <taxon>Clostridia</taxon>
        <taxon>Peptostreptococcales</taxon>
        <taxon>Thermotaleaceae</taxon>
        <taxon>Anaerosolibacter</taxon>
    </lineage>
</organism>
<gene>
    <name evidence="1" type="ORF">HNQ80_002689</name>
</gene>
<reference evidence="1 2" key="1">
    <citation type="submission" date="2020-08" db="EMBL/GenBank/DDBJ databases">
        <title>Genomic Encyclopedia of Type Strains, Phase IV (KMG-IV): sequencing the most valuable type-strain genomes for metagenomic binning, comparative biology and taxonomic classification.</title>
        <authorList>
            <person name="Goeker M."/>
        </authorList>
    </citation>
    <scope>NUCLEOTIDE SEQUENCE [LARGE SCALE GENOMIC DNA]</scope>
    <source>
        <strain evidence="1 2">DSM 103526</strain>
    </source>
</reference>
<dbReference type="AlphaFoldDB" id="A0A841L2K6"/>
<dbReference type="EMBL" id="JACHEN010000016">
    <property type="protein sequence ID" value="MBB6216585.1"/>
    <property type="molecule type" value="Genomic_DNA"/>
</dbReference>
<keyword evidence="2" id="KW-1185">Reference proteome</keyword>
<proteinExistence type="predicted"/>
<comment type="caution">
    <text evidence="1">The sequence shown here is derived from an EMBL/GenBank/DDBJ whole genome shotgun (WGS) entry which is preliminary data.</text>
</comment>
<evidence type="ECO:0000313" key="2">
    <source>
        <dbReference type="Proteomes" id="UP000579281"/>
    </source>
</evidence>